<comment type="similarity">
    <text evidence="2">Belongs to the mitochondrial carrier (TC 2.A.29) family.</text>
</comment>
<reference evidence="16" key="1">
    <citation type="submission" date="2017-10" db="EMBL/GenBank/DDBJ databases">
        <title>Rapid genome shrinkage in a self-fertile nematode reveals novel sperm competition proteins.</title>
        <authorList>
            <person name="Yin D."/>
            <person name="Schwarz E.M."/>
            <person name="Thomas C.G."/>
            <person name="Felde R.L."/>
            <person name="Korf I.F."/>
            <person name="Cutter A.D."/>
            <person name="Schartner C.M."/>
            <person name="Ralston E.J."/>
            <person name="Meyer B.J."/>
            <person name="Haag E.S."/>
        </authorList>
    </citation>
    <scope>NUCLEOTIDE SEQUENCE [LARGE SCALE GENOMIC DNA]</scope>
    <source>
        <strain evidence="16">JU1422</strain>
    </source>
</reference>
<dbReference type="Gene3D" id="1.50.40.10">
    <property type="entry name" value="Mitochondrial carrier domain"/>
    <property type="match status" value="1"/>
</dbReference>
<organism evidence="15 16">
    <name type="scientific">Caenorhabditis nigoni</name>
    <dbReference type="NCBI Taxonomy" id="1611254"/>
    <lineage>
        <taxon>Eukaryota</taxon>
        <taxon>Metazoa</taxon>
        <taxon>Ecdysozoa</taxon>
        <taxon>Nematoda</taxon>
        <taxon>Chromadorea</taxon>
        <taxon>Rhabditida</taxon>
        <taxon>Rhabditina</taxon>
        <taxon>Rhabditomorpha</taxon>
        <taxon>Rhabditoidea</taxon>
        <taxon>Rhabditidae</taxon>
        <taxon>Peloderinae</taxon>
        <taxon>Caenorhabditis</taxon>
    </lineage>
</organism>
<evidence type="ECO:0000256" key="7">
    <source>
        <dbReference type="ARBA" id="ARBA00022792"/>
    </source>
</evidence>
<dbReference type="Gene3D" id="1.10.238.10">
    <property type="entry name" value="EF-hand"/>
    <property type="match status" value="2"/>
</dbReference>
<dbReference type="PRINTS" id="PR00926">
    <property type="entry name" value="MITOCARRIER"/>
</dbReference>
<evidence type="ECO:0000313" key="15">
    <source>
        <dbReference type="EMBL" id="PIC11992.1"/>
    </source>
</evidence>
<evidence type="ECO:0000256" key="2">
    <source>
        <dbReference type="ARBA" id="ARBA00006375"/>
    </source>
</evidence>
<keyword evidence="6" id="KW-0677">Repeat</keyword>
<dbReference type="PROSITE" id="PS50222">
    <property type="entry name" value="EF_HAND_2"/>
    <property type="match status" value="2"/>
</dbReference>
<feature type="domain" description="EF-hand" evidence="14">
    <location>
        <begin position="133"/>
        <end position="168"/>
    </location>
</feature>
<dbReference type="InterPro" id="IPR018247">
    <property type="entry name" value="EF_Hand_1_Ca_BS"/>
</dbReference>
<dbReference type="SUPFAM" id="SSF47473">
    <property type="entry name" value="EF-hand"/>
    <property type="match status" value="2"/>
</dbReference>
<feature type="domain" description="EF-hand" evidence="14">
    <location>
        <begin position="204"/>
        <end position="239"/>
    </location>
</feature>
<keyword evidence="5" id="KW-0479">Metal-binding</keyword>
<evidence type="ECO:0000256" key="8">
    <source>
        <dbReference type="ARBA" id="ARBA00022837"/>
    </source>
</evidence>
<comment type="subcellular location">
    <subcellularLocation>
        <location evidence="1">Mitochondrion inner membrane</location>
        <topology evidence="1">Multi-pass membrane protein</topology>
    </subcellularLocation>
</comment>
<evidence type="ECO:0000256" key="1">
    <source>
        <dbReference type="ARBA" id="ARBA00004448"/>
    </source>
</evidence>
<dbReference type="Proteomes" id="UP000230233">
    <property type="component" value="Unassembled WGS sequence"/>
</dbReference>
<dbReference type="FunFam" id="1.10.238.10:FF:000396">
    <property type="entry name" value="Calcium-binding mitochondrial carrier protein Aralar1"/>
    <property type="match status" value="1"/>
</dbReference>
<dbReference type="GO" id="GO:0005509">
    <property type="term" value="F:calcium ion binding"/>
    <property type="evidence" value="ECO:0007669"/>
    <property type="project" value="InterPro"/>
</dbReference>
<dbReference type="InterPro" id="IPR023395">
    <property type="entry name" value="MCP_dom_sf"/>
</dbReference>
<keyword evidence="7" id="KW-0999">Mitochondrion inner membrane</keyword>
<dbReference type="InterPro" id="IPR002048">
    <property type="entry name" value="EF_hand_dom"/>
</dbReference>
<dbReference type="AlphaFoldDB" id="A0A2G5SAQ4"/>
<feature type="repeat" description="Solcar" evidence="13">
    <location>
        <begin position="481"/>
        <end position="566"/>
    </location>
</feature>
<keyword evidence="16" id="KW-1185">Reference proteome</keyword>
<dbReference type="STRING" id="1611254.A0A2G5SAQ4"/>
<dbReference type="GO" id="GO:0043490">
    <property type="term" value="P:malate-aspartate shuttle"/>
    <property type="evidence" value="ECO:0007669"/>
    <property type="project" value="TreeGrafter"/>
</dbReference>
<feature type="repeat" description="Solcar" evidence="13">
    <location>
        <begin position="574"/>
        <end position="662"/>
    </location>
</feature>
<dbReference type="InterPro" id="IPR018108">
    <property type="entry name" value="MCP_transmembrane"/>
</dbReference>
<evidence type="ECO:0000256" key="3">
    <source>
        <dbReference type="ARBA" id="ARBA00022448"/>
    </source>
</evidence>
<dbReference type="GO" id="GO:0005743">
    <property type="term" value="C:mitochondrial inner membrane"/>
    <property type="evidence" value="ECO:0007669"/>
    <property type="project" value="UniProtKB-SubCell"/>
</dbReference>
<evidence type="ECO:0000313" key="16">
    <source>
        <dbReference type="Proteomes" id="UP000230233"/>
    </source>
</evidence>
<dbReference type="GO" id="GO:0005313">
    <property type="term" value="F:L-glutamate transmembrane transporter activity"/>
    <property type="evidence" value="ECO:0007669"/>
    <property type="project" value="TreeGrafter"/>
</dbReference>
<dbReference type="OrthoDB" id="2161at2759"/>
<keyword evidence="8" id="KW-0106">Calcium</keyword>
<evidence type="ECO:0000256" key="13">
    <source>
        <dbReference type="PROSITE-ProRule" id="PRU00282"/>
    </source>
</evidence>
<dbReference type="InterPro" id="IPR051028">
    <property type="entry name" value="Mito_Solute_Carrier"/>
</dbReference>
<protein>
    <recommendedName>
        <fullName evidence="14">EF-hand domain-containing protein</fullName>
    </recommendedName>
</protein>
<keyword evidence="3" id="KW-0813">Transport</keyword>
<evidence type="ECO:0000259" key="14">
    <source>
        <dbReference type="PROSITE" id="PS50222"/>
    </source>
</evidence>
<dbReference type="Pfam" id="PF00153">
    <property type="entry name" value="Mito_carr"/>
    <property type="match status" value="3"/>
</dbReference>
<dbReference type="SMART" id="SM00054">
    <property type="entry name" value="EFh"/>
    <property type="match status" value="3"/>
</dbReference>
<comment type="caution">
    <text evidence="15">The sequence shown here is derived from an EMBL/GenBank/DDBJ whole genome shotgun (WGS) entry which is preliminary data.</text>
</comment>
<dbReference type="PANTHER" id="PTHR45678:SF9">
    <property type="entry name" value="CALCIUM-BINDING MITOCHONDRIAL CARRIER PROTEIN ARALAR1"/>
    <property type="match status" value="1"/>
</dbReference>
<name>A0A2G5SAQ4_9PELO</name>
<gene>
    <name evidence="15" type="primary">Cni-K02F3.2</name>
    <name evidence="15" type="ORF">B9Z55_028692</name>
</gene>
<keyword evidence="9" id="KW-1133">Transmembrane helix</keyword>
<keyword evidence="4 13" id="KW-0812">Transmembrane</keyword>
<dbReference type="GO" id="GO:0015183">
    <property type="term" value="F:L-aspartate transmembrane transporter activity"/>
    <property type="evidence" value="ECO:0007669"/>
    <property type="project" value="TreeGrafter"/>
</dbReference>
<evidence type="ECO:0000256" key="4">
    <source>
        <dbReference type="ARBA" id="ARBA00022692"/>
    </source>
</evidence>
<evidence type="ECO:0000256" key="6">
    <source>
        <dbReference type="ARBA" id="ARBA00022737"/>
    </source>
</evidence>
<comment type="subunit">
    <text evidence="12">Homodimer (via N-terminus).</text>
</comment>
<dbReference type="PROSITE" id="PS50920">
    <property type="entry name" value="SOLCAR"/>
    <property type="match status" value="3"/>
</dbReference>
<proteinExistence type="inferred from homology"/>
<accession>A0A2G5SAQ4</accession>
<evidence type="ECO:0000256" key="5">
    <source>
        <dbReference type="ARBA" id="ARBA00022723"/>
    </source>
</evidence>
<dbReference type="FunFam" id="1.50.40.10:FF:000004">
    <property type="entry name" value="Calcium-binding mitochondrial carrier protein Aralar1"/>
    <property type="match status" value="1"/>
</dbReference>
<evidence type="ECO:0000256" key="10">
    <source>
        <dbReference type="ARBA" id="ARBA00023128"/>
    </source>
</evidence>
<dbReference type="SUPFAM" id="SSF103506">
    <property type="entry name" value="Mitochondrial carrier"/>
    <property type="match status" value="1"/>
</dbReference>
<dbReference type="Pfam" id="PF13833">
    <property type="entry name" value="EF-hand_8"/>
    <property type="match status" value="1"/>
</dbReference>
<dbReference type="InterPro" id="IPR002067">
    <property type="entry name" value="MCP"/>
</dbReference>
<keyword evidence="11 13" id="KW-0472">Membrane</keyword>
<dbReference type="Pfam" id="PF13405">
    <property type="entry name" value="EF-hand_6"/>
    <property type="match status" value="1"/>
</dbReference>
<evidence type="ECO:0000256" key="9">
    <source>
        <dbReference type="ARBA" id="ARBA00022989"/>
    </source>
</evidence>
<keyword evidence="10" id="KW-0496">Mitochondrion</keyword>
<dbReference type="PANTHER" id="PTHR45678">
    <property type="entry name" value="MITOCHONDRIAL 2-OXODICARBOXYLATE CARRIER 1-RELATED"/>
    <property type="match status" value="1"/>
</dbReference>
<feature type="repeat" description="Solcar" evidence="13">
    <location>
        <begin position="382"/>
        <end position="474"/>
    </location>
</feature>
<evidence type="ECO:0000256" key="11">
    <source>
        <dbReference type="ARBA" id="ARBA00023136"/>
    </source>
</evidence>
<evidence type="ECO:0000256" key="12">
    <source>
        <dbReference type="ARBA" id="ARBA00038674"/>
    </source>
</evidence>
<sequence length="751" mass="83579">MSQLQNEKASFDHLLTSSRRRELFQNLGGGSDVFSALPFRTAKCNAETAISQRSIPRANPDHLRPIFDRFASKEIKGKRLMTPEDFIRGYLGLYTEENYNKETVRLLASAADTTKDGDISFEEFCAFEALLCSPDALYLTAFELFDRNASDTISCDEFEAVIRHTQPLHDQDFDFNSEFIKRYFGADKKRNVNYHSFCQLLHDFYEEQGIQAFKKYDKNGNGTISSLDFQQIMTTVKGHLLTDFVRHNLIAVSGGGASGHKFSDTRSGIVTFPYYAAFNSLLAKMELIKRVYVSNARGNLDIEMTKEEFLHAIQSYTQVTPYEVEILFHLSELNHPGRKTLSLKDIQAIDPERLKRVSQMDRLINIKAVHHKDERGIGTAFLESGYRFLLGSIAGACGATAVYPIDLVKTRMQNQRTSGSFVGEVMYKNSLDCFKKVVKFEGLLGLYRGLLPQIVGVAPEKAIKLTMNDFMRDKFTTDGKIPLYGEIIAGGTGGMCQVVFTNPLEIVKIRLQTAGEVQQAGKKIGVMSVLKELGFLGLYKGSRACFLRDIPFSAIYFPAYAHAKLATADEDGMNSPGSLFCSAFIAGVPAAGLVTPADVIKTRLQVAARAGQTTYNGVIDCARKLLKEEGPMSLWKGTAARVCRSSPQFAVTLLTYEVLQRLFYVDFAGSRPTGSELATTKTIQDESSTNPDHVGGYKLAAATFSGIEHKFGLFLPRTCSFFPKSATWQHRLTFSPRVEKVPKCADILSTQ</sequence>
<dbReference type="InterPro" id="IPR011992">
    <property type="entry name" value="EF-hand-dom_pair"/>
</dbReference>
<dbReference type="EMBL" id="PDUG01000030">
    <property type="protein sequence ID" value="PIC11992.1"/>
    <property type="molecule type" value="Genomic_DNA"/>
</dbReference>
<dbReference type="PROSITE" id="PS00018">
    <property type="entry name" value="EF_HAND_1"/>
    <property type="match status" value="2"/>
</dbReference>